<dbReference type="STRING" id="72664.V4L654"/>
<dbReference type="EMBL" id="KI517683">
    <property type="protein sequence ID" value="ESQ35233.1"/>
    <property type="molecule type" value="Genomic_DNA"/>
</dbReference>
<comment type="subcellular location">
    <subcellularLocation>
        <location evidence="1">Nucleus</location>
    </subcellularLocation>
</comment>
<dbReference type="Gene3D" id="1.10.246.20">
    <property type="entry name" value="Coactivator CBP, KIX domain"/>
    <property type="match status" value="2"/>
</dbReference>
<evidence type="ECO:0000256" key="2">
    <source>
        <dbReference type="ARBA" id="ARBA00023242"/>
    </source>
</evidence>
<dbReference type="GO" id="GO:0005634">
    <property type="term" value="C:nucleus"/>
    <property type="evidence" value="ECO:0007669"/>
    <property type="project" value="UniProtKB-SubCell"/>
</dbReference>
<dbReference type="InterPro" id="IPR036529">
    <property type="entry name" value="KIX_dom_sf"/>
</dbReference>
<evidence type="ECO:0000259" key="5">
    <source>
        <dbReference type="Pfam" id="PF16987"/>
    </source>
</evidence>
<keyword evidence="4" id="KW-1133">Transmembrane helix</keyword>
<sequence>MGPSGEPTMETNTNDWRTQLPPDARQKIINKIWETLKKHIPFSKPEGDNELRRISIRFEEKIYSGAVDKNDYLRKISMKMLSMEAKSQNAAGSVSSIPAADDSLPLDLRHLVIDNGNSEPCLPKEEPAMNISDWRTHLPPDSRQRNVNKLMETLKKHVPYSGQEGIDELMRIAVSFEDLIFNTAINQVSLLIKLTCALTYLISSPFFLVLLIFCLLRVLGGLLAQDILIDADDGRGRLSKLRCNRSFAFEKFRIYLCYVSKEQTLKPLKVKA</sequence>
<feature type="domain" description="Mediator complex subunit 15 KIX" evidence="5">
    <location>
        <begin position="132"/>
        <end position="188"/>
    </location>
</feature>
<reference evidence="6 7" key="1">
    <citation type="journal article" date="2013" name="Front. Plant Sci.">
        <title>The Reference Genome of the Halophytic Plant Eutrema salsugineum.</title>
        <authorList>
            <person name="Yang R."/>
            <person name="Jarvis D.E."/>
            <person name="Chen H."/>
            <person name="Beilstein M.A."/>
            <person name="Grimwood J."/>
            <person name="Jenkins J."/>
            <person name="Shu S."/>
            <person name="Prochnik S."/>
            <person name="Xin M."/>
            <person name="Ma C."/>
            <person name="Schmutz J."/>
            <person name="Wing R.A."/>
            <person name="Mitchell-Olds T."/>
            <person name="Schumaker K.S."/>
            <person name="Wang X."/>
        </authorList>
    </citation>
    <scope>NUCLEOTIDE SEQUENCE [LARGE SCALE GENOMIC DNA]</scope>
</reference>
<feature type="domain" description="Mediator complex subunit 15 KIX" evidence="5">
    <location>
        <begin position="13"/>
        <end position="92"/>
    </location>
</feature>
<evidence type="ECO:0000256" key="3">
    <source>
        <dbReference type="SAM" id="MobiDB-lite"/>
    </source>
</evidence>
<dbReference type="AlphaFoldDB" id="V4L654"/>
<dbReference type="InterPro" id="IPR036546">
    <property type="entry name" value="MED15_KIX"/>
</dbReference>
<keyword evidence="2" id="KW-0539">Nucleus</keyword>
<protein>
    <recommendedName>
        <fullName evidence="5">Mediator complex subunit 15 KIX domain-containing protein</fullName>
    </recommendedName>
</protein>
<keyword evidence="4" id="KW-0472">Membrane</keyword>
<dbReference type="FunFam" id="1.10.246.20:FF:000003">
    <property type="entry name" value="Mediator of RNA polymerase II transcription subunit 15a"/>
    <property type="match status" value="1"/>
</dbReference>
<dbReference type="InterPro" id="IPR044661">
    <property type="entry name" value="MED15a/b/c-like"/>
</dbReference>
<keyword evidence="4" id="KW-0812">Transmembrane</keyword>
<keyword evidence="7" id="KW-1185">Reference proteome</keyword>
<dbReference type="SUPFAM" id="SSF47040">
    <property type="entry name" value="Kix domain of CBP (creb binding protein)"/>
    <property type="match status" value="1"/>
</dbReference>
<accession>V4L654</accession>
<gene>
    <name evidence="6" type="ORF">EUTSA_v10008460mg</name>
</gene>
<dbReference type="PANTHER" id="PTHR33137:SF4">
    <property type="entry name" value="MEDIATOR OF RNA POLYMERASE II TRANSCRIPTION SUBUNIT 15A-RELATED"/>
    <property type="match status" value="1"/>
</dbReference>
<dbReference type="GO" id="GO:0031490">
    <property type="term" value="F:chromatin DNA binding"/>
    <property type="evidence" value="ECO:0007669"/>
    <property type="project" value="InterPro"/>
</dbReference>
<name>V4L654_EUTSA</name>
<evidence type="ECO:0000256" key="4">
    <source>
        <dbReference type="SAM" id="Phobius"/>
    </source>
</evidence>
<dbReference type="OMA" id="MDANWAV"/>
<dbReference type="Pfam" id="PF16987">
    <property type="entry name" value="KIX_2"/>
    <property type="match status" value="2"/>
</dbReference>
<feature type="transmembrane region" description="Helical" evidence="4">
    <location>
        <begin position="197"/>
        <end position="219"/>
    </location>
</feature>
<proteinExistence type="predicted"/>
<evidence type="ECO:0000313" key="6">
    <source>
        <dbReference type="EMBL" id="ESQ35233.1"/>
    </source>
</evidence>
<evidence type="ECO:0000313" key="7">
    <source>
        <dbReference type="Proteomes" id="UP000030689"/>
    </source>
</evidence>
<evidence type="ECO:0000256" key="1">
    <source>
        <dbReference type="ARBA" id="ARBA00004123"/>
    </source>
</evidence>
<organism evidence="6 7">
    <name type="scientific">Eutrema salsugineum</name>
    <name type="common">Saltwater cress</name>
    <name type="synonym">Sisymbrium salsugineum</name>
    <dbReference type="NCBI Taxonomy" id="72664"/>
    <lineage>
        <taxon>Eukaryota</taxon>
        <taxon>Viridiplantae</taxon>
        <taxon>Streptophyta</taxon>
        <taxon>Embryophyta</taxon>
        <taxon>Tracheophyta</taxon>
        <taxon>Spermatophyta</taxon>
        <taxon>Magnoliopsida</taxon>
        <taxon>eudicotyledons</taxon>
        <taxon>Gunneridae</taxon>
        <taxon>Pentapetalae</taxon>
        <taxon>rosids</taxon>
        <taxon>malvids</taxon>
        <taxon>Brassicales</taxon>
        <taxon>Brassicaceae</taxon>
        <taxon>Eutremeae</taxon>
        <taxon>Eutrema</taxon>
    </lineage>
</organism>
<feature type="region of interest" description="Disordered" evidence="3">
    <location>
        <begin position="1"/>
        <end position="21"/>
    </location>
</feature>
<dbReference type="PANTHER" id="PTHR33137">
    <property type="entry name" value="MEDIATOR OF RNA POLYMERASE II TRANSCRIPTION SUBUNIT 15A-RELATED"/>
    <property type="match status" value="1"/>
</dbReference>
<dbReference type="Gramene" id="ESQ35233">
    <property type="protein sequence ID" value="ESQ35233"/>
    <property type="gene ID" value="EUTSA_v10008460mg"/>
</dbReference>
<dbReference type="GO" id="GO:0003713">
    <property type="term" value="F:transcription coactivator activity"/>
    <property type="evidence" value="ECO:0007669"/>
    <property type="project" value="InterPro"/>
</dbReference>
<dbReference type="Proteomes" id="UP000030689">
    <property type="component" value="Unassembled WGS sequence"/>
</dbReference>
<dbReference type="eggNOG" id="ENOG502SQ1A">
    <property type="taxonomic scope" value="Eukaryota"/>
</dbReference>